<feature type="domain" description="Lysozyme inhibitor LprI-like N-terminal" evidence="2">
    <location>
        <begin position="28"/>
        <end position="127"/>
    </location>
</feature>
<evidence type="ECO:0000313" key="4">
    <source>
        <dbReference type="Proteomes" id="UP000256899"/>
    </source>
</evidence>
<feature type="chain" id="PRO_5017626079" evidence="1">
    <location>
        <begin position="23"/>
        <end position="134"/>
    </location>
</feature>
<dbReference type="Pfam" id="PF07007">
    <property type="entry name" value="LprI"/>
    <property type="match status" value="1"/>
</dbReference>
<protein>
    <submittedName>
        <fullName evidence="3">DUF1311 domain-containing protein</fullName>
    </submittedName>
</protein>
<proteinExistence type="predicted"/>
<dbReference type="Proteomes" id="UP000256899">
    <property type="component" value="Unassembled WGS sequence"/>
</dbReference>
<evidence type="ECO:0000259" key="2">
    <source>
        <dbReference type="Pfam" id="PF07007"/>
    </source>
</evidence>
<dbReference type="InterPro" id="IPR009739">
    <property type="entry name" value="LprI-like_N"/>
</dbReference>
<comment type="caution">
    <text evidence="3">The sequence shown here is derived from an EMBL/GenBank/DDBJ whole genome shotgun (WGS) entry which is preliminary data.</text>
</comment>
<dbReference type="AlphaFoldDB" id="A0A3E0TZI3"/>
<feature type="signal peptide" evidence="1">
    <location>
        <begin position="1"/>
        <end position="22"/>
    </location>
</feature>
<dbReference type="RefSeq" id="WP_116013790.1">
    <property type="nucleotide sequence ID" value="NZ_QUOT01000001.1"/>
</dbReference>
<name>A0A3E0TZI3_9GAMM</name>
<keyword evidence="1" id="KW-0732">Signal</keyword>
<sequence>MKKAFFAIFLAVSTGMMSVTHAKSISDCDASKAGNIDYSRCLDRVKSAVDRELQTWINNQIFILEDIAAKTGRKSALNMFKRANSDFIKYRENNCRWQYLAISPATTAGSAYKECYIRLSRSRIADLSQLNTEK</sequence>
<dbReference type="EMBL" id="QUOT01000001">
    <property type="protein sequence ID" value="REL29783.1"/>
    <property type="molecule type" value="Genomic_DNA"/>
</dbReference>
<dbReference type="Gene3D" id="1.20.1270.180">
    <property type="match status" value="1"/>
</dbReference>
<keyword evidence="4" id="KW-1185">Reference proteome</keyword>
<accession>A0A3E0TZI3</accession>
<evidence type="ECO:0000313" key="3">
    <source>
        <dbReference type="EMBL" id="REL29783.1"/>
    </source>
</evidence>
<organism evidence="3 4">
    <name type="scientific">Thalassotalea euphylliae</name>
    <dbReference type="NCBI Taxonomy" id="1655234"/>
    <lineage>
        <taxon>Bacteria</taxon>
        <taxon>Pseudomonadati</taxon>
        <taxon>Pseudomonadota</taxon>
        <taxon>Gammaproteobacteria</taxon>
        <taxon>Alteromonadales</taxon>
        <taxon>Colwelliaceae</taxon>
        <taxon>Thalassotalea</taxon>
    </lineage>
</organism>
<gene>
    <name evidence="3" type="ORF">DXX94_03120</name>
</gene>
<reference evidence="4" key="1">
    <citation type="submission" date="2018-08" db="EMBL/GenBank/DDBJ databases">
        <title>Thalassotalea euphylliae genome.</title>
        <authorList>
            <person name="Summers S."/>
            <person name="Rice S.A."/>
            <person name="Freckelton M.L."/>
            <person name="Nedved B.T."/>
            <person name="Hadfield M.G."/>
        </authorList>
    </citation>
    <scope>NUCLEOTIDE SEQUENCE [LARGE SCALE GENOMIC DNA]</scope>
    <source>
        <strain evidence="4">H3</strain>
    </source>
</reference>
<evidence type="ECO:0000256" key="1">
    <source>
        <dbReference type="SAM" id="SignalP"/>
    </source>
</evidence>